<proteinExistence type="predicted"/>
<keyword evidence="3" id="KW-1185">Reference proteome</keyword>
<accession>H7EJI8</accession>
<dbReference type="EMBL" id="AGRW01000041">
    <property type="protein sequence ID" value="EIC02226.1"/>
    <property type="molecule type" value="Genomic_DNA"/>
</dbReference>
<dbReference type="AlphaFoldDB" id="H7EJI8"/>
<dbReference type="Proteomes" id="UP000003571">
    <property type="component" value="Unassembled WGS sequence"/>
</dbReference>
<feature type="chain" id="PRO_5003608719" description="Outer membrane protein beta-barrel domain-containing protein" evidence="1">
    <location>
        <begin position="21"/>
        <end position="216"/>
    </location>
</feature>
<feature type="signal peptide" evidence="1">
    <location>
        <begin position="1"/>
        <end position="20"/>
    </location>
</feature>
<gene>
    <name evidence="2" type="ORF">TresaDRAFT_1490</name>
</gene>
<evidence type="ECO:0000256" key="1">
    <source>
        <dbReference type="SAM" id="SignalP"/>
    </source>
</evidence>
<evidence type="ECO:0000313" key="3">
    <source>
        <dbReference type="Proteomes" id="UP000003571"/>
    </source>
</evidence>
<comment type="caution">
    <text evidence="2">The sequence shown here is derived from an EMBL/GenBank/DDBJ whole genome shotgun (WGS) entry which is preliminary data.</text>
</comment>
<protein>
    <recommendedName>
        <fullName evidence="4">Outer membrane protein beta-barrel domain-containing protein</fullName>
    </recommendedName>
</protein>
<evidence type="ECO:0000313" key="2">
    <source>
        <dbReference type="EMBL" id="EIC02226.1"/>
    </source>
</evidence>
<name>H7EJI8_9SPIR</name>
<reference evidence="2 3" key="1">
    <citation type="submission" date="2011-09" db="EMBL/GenBank/DDBJ databases">
        <title>The draft genome of Treponema saccharophilum DSM 2985.</title>
        <authorList>
            <consortium name="US DOE Joint Genome Institute (JGI-PGF)"/>
            <person name="Lucas S."/>
            <person name="Copeland A."/>
            <person name="Lapidus A."/>
            <person name="Glavina del Rio T."/>
            <person name="Dalin E."/>
            <person name="Tice H."/>
            <person name="Bruce D."/>
            <person name="Goodwin L."/>
            <person name="Pitluck S."/>
            <person name="Peters L."/>
            <person name="Kyrpides N."/>
            <person name="Mavromatis K."/>
            <person name="Ivanova N."/>
            <person name="Markowitz V."/>
            <person name="Cheng J.-F."/>
            <person name="Hugenholtz P."/>
            <person name="Woyke T."/>
            <person name="Wu D."/>
            <person name="Gronow S."/>
            <person name="Wellnitz S."/>
            <person name="Brambilla E."/>
            <person name="Klenk H.-P."/>
            <person name="Eisen J.A."/>
        </authorList>
    </citation>
    <scope>NUCLEOTIDE SEQUENCE [LARGE SCALE GENOMIC DNA]</scope>
    <source>
        <strain evidence="2 3">DSM 2985</strain>
    </source>
</reference>
<organism evidence="2 3">
    <name type="scientific">Treponema saccharophilum DSM 2985</name>
    <dbReference type="NCBI Taxonomy" id="907348"/>
    <lineage>
        <taxon>Bacteria</taxon>
        <taxon>Pseudomonadati</taxon>
        <taxon>Spirochaetota</taxon>
        <taxon>Spirochaetia</taxon>
        <taxon>Spirochaetales</taxon>
        <taxon>Treponemataceae</taxon>
        <taxon>Treponema</taxon>
    </lineage>
</organism>
<dbReference type="PATRIC" id="fig|907348.3.peg.942"/>
<sequence length="216" mass="23772">MKKKLVICLLFFLGASVPFASAKSAGTEKTSGRAELLSAALSGFRISSGYTNAFSLYNMDMYSKIAAGGFLGLEYTLLPDLFADFDAGFYSKTSYQYFVPYNMQLNRLDGVTLSGGLFCVKNFSEDISVFFSVGIGFMISMIDFTSAEGSALNDVYYDFALESDFYIRKKIIGTNVFQLLMGPGCHFSFYNEKSKSFCSFGPGFSLSVDFSPARTK</sequence>
<keyword evidence="1" id="KW-0732">Signal</keyword>
<evidence type="ECO:0008006" key="4">
    <source>
        <dbReference type="Google" id="ProtNLM"/>
    </source>
</evidence>
<dbReference type="STRING" id="907348.TresaDRAFT_1490"/>